<dbReference type="PROSITE" id="PS50896">
    <property type="entry name" value="LISH"/>
    <property type="match status" value="1"/>
</dbReference>
<dbReference type="PRINTS" id="PR00320">
    <property type="entry name" value="GPROTEINBRPT"/>
</dbReference>
<keyword evidence="4" id="KW-0677">Repeat</keyword>
<dbReference type="SUPFAM" id="SSF50978">
    <property type="entry name" value="WD40 repeat-like"/>
    <property type="match status" value="1"/>
</dbReference>
<dbReference type="SMART" id="SM00320">
    <property type="entry name" value="WD40"/>
    <property type="match status" value="6"/>
</dbReference>
<organism evidence="11 12">
    <name type="scientific">Ectocarpus siliculosus</name>
    <name type="common">Brown alga</name>
    <name type="synonym">Conferva siliculosa</name>
    <dbReference type="NCBI Taxonomy" id="2880"/>
    <lineage>
        <taxon>Eukaryota</taxon>
        <taxon>Sar</taxon>
        <taxon>Stramenopiles</taxon>
        <taxon>Ochrophyta</taxon>
        <taxon>PX clade</taxon>
        <taxon>Phaeophyceae</taxon>
        <taxon>Ectocarpales</taxon>
        <taxon>Ectocarpaceae</taxon>
        <taxon>Ectocarpus</taxon>
    </lineage>
</organism>
<dbReference type="PROSITE" id="PS00678">
    <property type="entry name" value="WD_REPEATS_1"/>
    <property type="match status" value="2"/>
</dbReference>
<dbReference type="InterPro" id="IPR006594">
    <property type="entry name" value="LisH"/>
</dbReference>
<feature type="repeat" description="WD" evidence="9">
    <location>
        <begin position="262"/>
        <end position="303"/>
    </location>
</feature>
<evidence type="ECO:0000313" key="11">
    <source>
        <dbReference type="EMBL" id="CBJ26393.1"/>
    </source>
</evidence>
<comment type="subcellular location">
    <subcellularLocation>
        <location evidence="1">Nucleus speckle</location>
    </subcellularLocation>
</comment>
<dbReference type="EMBL" id="FN648509">
    <property type="protein sequence ID" value="CBJ26393.1"/>
    <property type="molecule type" value="Genomic_DNA"/>
</dbReference>
<dbReference type="FunCoup" id="D7FX60">
    <property type="interactions" value="600"/>
</dbReference>
<evidence type="ECO:0000256" key="7">
    <source>
        <dbReference type="ARBA" id="ARBA00025801"/>
    </source>
</evidence>
<keyword evidence="5" id="KW-0508">mRNA splicing</keyword>
<dbReference type="STRING" id="2880.D7FX60"/>
<dbReference type="EMBL" id="FN649729">
    <property type="protein sequence ID" value="CBJ26393.1"/>
    <property type="molecule type" value="Genomic_DNA"/>
</dbReference>
<dbReference type="InParanoid" id="D7FX60"/>
<dbReference type="Gene3D" id="2.130.10.10">
    <property type="entry name" value="YVTN repeat-like/Quinoprotein amine dehydrogenase"/>
    <property type="match status" value="1"/>
</dbReference>
<evidence type="ECO:0000256" key="9">
    <source>
        <dbReference type="PROSITE-ProRule" id="PRU00221"/>
    </source>
</evidence>
<dbReference type="PROSITE" id="PS50082">
    <property type="entry name" value="WD_REPEATS_2"/>
    <property type="match status" value="5"/>
</dbReference>
<keyword evidence="6" id="KW-0539">Nucleus</keyword>
<dbReference type="eggNOG" id="KOG0275">
    <property type="taxonomic scope" value="Eukaryota"/>
</dbReference>
<feature type="repeat" description="WD" evidence="9">
    <location>
        <begin position="224"/>
        <end position="247"/>
    </location>
</feature>
<dbReference type="GO" id="GO:0000398">
    <property type="term" value="P:mRNA splicing, via spliceosome"/>
    <property type="evidence" value="ECO:0007669"/>
    <property type="project" value="InterPro"/>
</dbReference>
<feature type="domain" description="TPL/SMU1 LisH-like dimerisation" evidence="10">
    <location>
        <begin position="6"/>
        <end position="36"/>
    </location>
</feature>
<dbReference type="PROSITE" id="PS50294">
    <property type="entry name" value="WD_REPEATS_REGION"/>
    <property type="match status" value="4"/>
</dbReference>
<dbReference type="InterPro" id="IPR019775">
    <property type="entry name" value="WD40_repeat_CS"/>
</dbReference>
<feature type="repeat" description="WD" evidence="9">
    <location>
        <begin position="347"/>
        <end position="388"/>
    </location>
</feature>
<evidence type="ECO:0000256" key="6">
    <source>
        <dbReference type="ARBA" id="ARBA00023242"/>
    </source>
</evidence>
<dbReference type="InterPro" id="IPR001680">
    <property type="entry name" value="WD40_rpt"/>
</dbReference>
<evidence type="ECO:0000256" key="5">
    <source>
        <dbReference type="ARBA" id="ARBA00023187"/>
    </source>
</evidence>
<dbReference type="OMA" id="MMKQQEP"/>
<reference evidence="11 12" key="1">
    <citation type="journal article" date="2010" name="Nature">
        <title>The Ectocarpus genome and the independent evolution of multicellularity in brown algae.</title>
        <authorList>
            <person name="Cock J.M."/>
            <person name="Sterck L."/>
            <person name="Rouze P."/>
            <person name="Scornet D."/>
            <person name="Allen A.E."/>
            <person name="Amoutzias G."/>
            <person name="Anthouard V."/>
            <person name="Artiguenave F."/>
            <person name="Aury J.M."/>
            <person name="Badger J.H."/>
            <person name="Beszteri B."/>
            <person name="Billiau K."/>
            <person name="Bonnet E."/>
            <person name="Bothwell J.H."/>
            <person name="Bowler C."/>
            <person name="Boyen C."/>
            <person name="Brownlee C."/>
            <person name="Carrano C.J."/>
            <person name="Charrier B."/>
            <person name="Cho G.Y."/>
            <person name="Coelho S.M."/>
            <person name="Collen J."/>
            <person name="Corre E."/>
            <person name="Da Silva C."/>
            <person name="Delage L."/>
            <person name="Delaroque N."/>
            <person name="Dittami S.M."/>
            <person name="Doulbeau S."/>
            <person name="Elias M."/>
            <person name="Farnham G."/>
            <person name="Gachon C.M."/>
            <person name="Gschloessl B."/>
            <person name="Heesch S."/>
            <person name="Jabbari K."/>
            <person name="Jubin C."/>
            <person name="Kawai H."/>
            <person name="Kimura K."/>
            <person name="Kloareg B."/>
            <person name="Kupper F.C."/>
            <person name="Lang D."/>
            <person name="Le Bail A."/>
            <person name="Leblanc C."/>
            <person name="Lerouge P."/>
            <person name="Lohr M."/>
            <person name="Lopez P.J."/>
            <person name="Martens C."/>
            <person name="Maumus F."/>
            <person name="Michel G."/>
            <person name="Miranda-Saavedra D."/>
            <person name="Morales J."/>
            <person name="Moreau H."/>
            <person name="Motomura T."/>
            <person name="Nagasato C."/>
            <person name="Napoli C.A."/>
            <person name="Nelson D.R."/>
            <person name="Nyvall-Collen P."/>
            <person name="Peters A.F."/>
            <person name="Pommier C."/>
            <person name="Potin P."/>
            <person name="Poulain J."/>
            <person name="Quesneville H."/>
            <person name="Read B."/>
            <person name="Rensing S.A."/>
            <person name="Ritter A."/>
            <person name="Rousvoal S."/>
            <person name="Samanta M."/>
            <person name="Samson G."/>
            <person name="Schroeder D.C."/>
            <person name="Segurens B."/>
            <person name="Strittmatter M."/>
            <person name="Tonon T."/>
            <person name="Tregear J.W."/>
            <person name="Valentin K."/>
            <person name="von Dassow P."/>
            <person name="Yamagishi T."/>
            <person name="Van de Peer Y."/>
            <person name="Wincker P."/>
        </authorList>
    </citation>
    <scope>NUCLEOTIDE SEQUENCE [LARGE SCALE GENOMIC DNA]</scope>
    <source>
        <strain evidence="12">Ec32 / CCAP1310/4</strain>
    </source>
</reference>
<gene>
    <name evidence="11" type="ORF">Esi_0032_0119</name>
</gene>
<keyword evidence="2 9" id="KW-0853">WD repeat</keyword>
<dbReference type="PANTHER" id="PTHR22848">
    <property type="entry name" value="WD40 REPEAT PROTEIN"/>
    <property type="match status" value="1"/>
</dbReference>
<feature type="repeat" description="WD" evidence="9">
    <location>
        <begin position="483"/>
        <end position="516"/>
    </location>
</feature>
<dbReference type="InterPro" id="IPR045184">
    <property type="entry name" value="SMU1"/>
</dbReference>
<evidence type="ECO:0000256" key="8">
    <source>
        <dbReference type="ARBA" id="ARBA00026184"/>
    </source>
</evidence>
<dbReference type="InterPro" id="IPR054532">
    <property type="entry name" value="TPL_SMU1_LisH-like"/>
</dbReference>
<sequence length="516" mass="57512">MSFEVESEDVIRLILQFLKENNLTKTLRALQAESSVCLNTIDNLDNLMSDINHGRWEAVMPQVSSLSLPLAKLVAVYEQLVLELLEMRELDVAREILRTADPFLQMKKEEPDRYLRLEHWLQKGAAIDPRDLYPAGSSKEKRRAEIANMLIPEVSVVPPSRLLALVNQALKWQQVQGLLPRGQKFDLFRGGARASKKDMEEKPPRKMAGQIKFGTKSHPEVARFSPDGQYLASGSVDGFVEVWDFDTCRLRKDLAYQAKDEFMMHDKAVLCSSFSRDGEHLATGSTDGKMKVWKVSTGQCLRRFESAHTQGVTSVAFARDGSQLLSSSMDQTARIHGLKSGKMLKEFRGHTSYVNTAVYMHDGAKVVTGSADGTVKVWDAKTTENLHTFHPALSIGSHTEASVHTVRPLPGSAEQVLVSNRTSTAFLCTLQGQVVRSFTSPKSVRADFTCACLSPKGRWVYCAGEDGELFCFDAATTEVEKTLKVSEKEIIGLAHHPHRNLLATFSNEGLLKLWKS</sequence>
<name>D7FX60_ECTSI</name>
<evidence type="ECO:0000313" key="12">
    <source>
        <dbReference type="Proteomes" id="UP000002630"/>
    </source>
</evidence>
<keyword evidence="3" id="KW-0507">mRNA processing</keyword>
<comment type="similarity">
    <text evidence="7">Belongs to the WD repeat SMU1 family.</text>
</comment>
<evidence type="ECO:0000256" key="2">
    <source>
        <dbReference type="ARBA" id="ARBA00022574"/>
    </source>
</evidence>
<dbReference type="Pfam" id="PF00400">
    <property type="entry name" value="WD40"/>
    <property type="match status" value="5"/>
</dbReference>
<dbReference type="AlphaFoldDB" id="D7FX60"/>
<dbReference type="Proteomes" id="UP000002630">
    <property type="component" value="Linkage Group LG04"/>
</dbReference>
<dbReference type="InterPro" id="IPR020472">
    <property type="entry name" value="WD40_PAC1"/>
</dbReference>
<evidence type="ECO:0000256" key="1">
    <source>
        <dbReference type="ARBA" id="ARBA00004324"/>
    </source>
</evidence>
<proteinExistence type="inferred from homology"/>
<dbReference type="SMART" id="SM00667">
    <property type="entry name" value="LisH"/>
    <property type="match status" value="1"/>
</dbReference>
<keyword evidence="12" id="KW-1185">Reference proteome</keyword>
<evidence type="ECO:0000259" key="10">
    <source>
        <dbReference type="Pfam" id="PF17814"/>
    </source>
</evidence>
<accession>D7FX60</accession>
<evidence type="ECO:0000256" key="3">
    <source>
        <dbReference type="ARBA" id="ARBA00022664"/>
    </source>
</evidence>
<protein>
    <recommendedName>
        <fullName evidence="8">WD40 repeat-containing protein SMU1</fullName>
    </recommendedName>
</protein>
<dbReference type="GO" id="GO:0016607">
    <property type="term" value="C:nuclear speck"/>
    <property type="evidence" value="ECO:0007669"/>
    <property type="project" value="UniProtKB-SubCell"/>
</dbReference>
<feature type="repeat" description="WD" evidence="9">
    <location>
        <begin position="305"/>
        <end position="346"/>
    </location>
</feature>
<dbReference type="CDD" id="cd00200">
    <property type="entry name" value="WD40"/>
    <property type="match status" value="1"/>
</dbReference>
<dbReference type="InterPro" id="IPR036322">
    <property type="entry name" value="WD40_repeat_dom_sf"/>
</dbReference>
<dbReference type="OrthoDB" id="538223at2759"/>
<evidence type="ECO:0000256" key="4">
    <source>
        <dbReference type="ARBA" id="ARBA00022737"/>
    </source>
</evidence>
<dbReference type="InterPro" id="IPR015943">
    <property type="entry name" value="WD40/YVTN_repeat-like_dom_sf"/>
</dbReference>
<dbReference type="Pfam" id="PF17814">
    <property type="entry name" value="LisH_TPL"/>
    <property type="match status" value="1"/>
</dbReference>